<dbReference type="InterPro" id="IPR002560">
    <property type="entry name" value="Transposase_DDE"/>
</dbReference>
<feature type="domain" description="Transposase IS204/IS1001/IS1096/IS1165 zinc-finger" evidence="2">
    <location>
        <begin position="39"/>
        <end position="80"/>
    </location>
</feature>
<proteinExistence type="predicted"/>
<feature type="domain" description="Transposase IS204/IS1001/IS1096/IS1165 DDE" evidence="1">
    <location>
        <begin position="159"/>
        <end position="257"/>
    </location>
</feature>
<dbReference type="Pfam" id="PF01610">
    <property type="entry name" value="DDE_Tnp_ISL3"/>
    <property type="match status" value="2"/>
</dbReference>
<feature type="domain" description="Transposase IS204/IS1001/IS1096/IS1165 DDE" evidence="1">
    <location>
        <begin position="437"/>
        <end position="554"/>
    </location>
</feature>
<reference evidence="3 4" key="1">
    <citation type="submission" date="2023-11" db="EMBL/GenBank/DDBJ databases">
        <title>Draft genome of Azohydromonas lata strain H1 (DSM1123), a polyhydroxyalkanoate producer.</title>
        <authorList>
            <person name="Traversa D."/>
            <person name="D'Addabbo P."/>
            <person name="Pazzani C."/>
            <person name="Manzari C."/>
            <person name="Chiara M."/>
            <person name="Scrascia M."/>
        </authorList>
    </citation>
    <scope>NUCLEOTIDE SEQUENCE [LARGE SCALE GENOMIC DNA]</scope>
    <source>
        <strain evidence="3 4">H1</strain>
    </source>
</reference>
<evidence type="ECO:0000313" key="3">
    <source>
        <dbReference type="EMBL" id="MDZ5455814.1"/>
    </source>
</evidence>
<dbReference type="Pfam" id="PF14690">
    <property type="entry name" value="Zn_ribbon_ISL3"/>
    <property type="match status" value="1"/>
</dbReference>
<evidence type="ECO:0000259" key="2">
    <source>
        <dbReference type="Pfam" id="PF14690"/>
    </source>
</evidence>
<evidence type="ECO:0000259" key="1">
    <source>
        <dbReference type="Pfam" id="PF01610"/>
    </source>
</evidence>
<gene>
    <name evidence="3" type="ORF">SM757_04445</name>
</gene>
<name>A0ABU5IAC8_9BURK</name>
<keyword evidence="4" id="KW-1185">Reference proteome</keyword>
<organism evidence="3 4">
    <name type="scientific">Azohydromonas lata</name>
    <dbReference type="NCBI Taxonomy" id="45677"/>
    <lineage>
        <taxon>Bacteria</taxon>
        <taxon>Pseudomonadati</taxon>
        <taxon>Pseudomonadota</taxon>
        <taxon>Betaproteobacteria</taxon>
        <taxon>Burkholderiales</taxon>
        <taxon>Sphaerotilaceae</taxon>
        <taxon>Azohydromonas</taxon>
    </lineage>
</organism>
<dbReference type="NCBIfam" id="NF033550">
    <property type="entry name" value="transpos_ISL3"/>
    <property type="match status" value="1"/>
</dbReference>
<dbReference type="RefSeq" id="WP_322464503.1">
    <property type="nucleotide sequence ID" value="NZ_JAXOJX010000004.1"/>
</dbReference>
<protein>
    <submittedName>
        <fullName evidence="3">ISL3 family transposase</fullName>
    </submittedName>
</protein>
<evidence type="ECO:0000313" key="4">
    <source>
        <dbReference type="Proteomes" id="UP001293718"/>
    </source>
</evidence>
<dbReference type="PANTHER" id="PTHR33498">
    <property type="entry name" value="TRANSPOSASE FOR INSERTION SEQUENCE ELEMENT IS1557"/>
    <property type="match status" value="1"/>
</dbReference>
<dbReference type="PANTHER" id="PTHR33498:SF1">
    <property type="entry name" value="TRANSPOSASE FOR INSERTION SEQUENCE ELEMENT IS1557"/>
    <property type="match status" value="1"/>
</dbReference>
<sequence length="558" mass="61592">MVVIPGLSSLLEAVGKHVSSWDDRGSRLVVDAGSLVESAACPRCTCSSSRLHGRYRRWVADCPSFGQAVTLAVEVRRFKCVNPGCPRRTFSERVETLVAAGQRRTLRLVEAVRSLGYALGGEAAARLAERLGMRVSGPTVLRDLRRAGCPPPTTVPVVIGIDDWAIARGHRYGTIVVDLEKQRPIELLAGRDAATVVAWLKEQPAVEVIARDRGGAYADAARTAAPGAQQVADRWHLLANLRDAFERLLLRCPGKLKEAAGQASETLQLEAIAAAESTKPADVMPTEPLLKAWQRQSNARRECRLARYEEAVRRHKTGESIRAIGLAMNLDRRTVRGFVHADAFPERAQRARAPSLLDVHQQYMATRAAEGCRNAMQVWHELRARGFTGGRSIVRDAFAQLRTAAPEGSRPQPTTAAGRTLSAPSARRACAWLLGWQEGQLTQTERSDRERFVETLCRIEPTVAAARELALRLFGVARSRDLDGFDRWLAQARTCPMPDLQRFAAGLEADLSAVRAAFSSPWSSGQVEGQINRLKYLKRQMYGRAKLDLMRIRVLHPN</sequence>
<dbReference type="EMBL" id="JAXOJX010000004">
    <property type="protein sequence ID" value="MDZ5455814.1"/>
    <property type="molecule type" value="Genomic_DNA"/>
</dbReference>
<dbReference type="Proteomes" id="UP001293718">
    <property type="component" value="Unassembled WGS sequence"/>
</dbReference>
<dbReference type="InterPro" id="IPR029261">
    <property type="entry name" value="Transposase_Znf"/>
</dbReference>
<comment type="caution">
    <text evidence="3">The sequence shown here is derived from an EMBL/GenBank/DDBJ whole genome shotgun (WGS) entry which is preliminary data.</text>
</comment>
<dbReference type="InterPro" id="IPR047951">
    <property type="entry name" value="Transpos_ISL3"/>
</dbReference>
<accession>A0ABU5IAC8</accession>